<dbReference type="InterPro" id="IPR002716">
    <property type="entry name" value="PIN_dom"/>
</dbReference>
<dbReference type="SUPFAM" id="SSF88723">
    <property type="entry name" value="PIN domain-like"/>
    <property type="match status" value="1"/>
</dbReference>
<dbReference type="RefSeq" id="WP_188823088.1">
    <property type="nucleotide sequence ID" value="NZ_BMHH01000005.1"/>
</dbReference>
<dbReference type="CDD" id="cd09871">
    <property type="entry name" value="PIN_MtVapC28-VapC30-like"/>
    <property type="match status" value="1"/>
</dbReference>
<reference evidence="2" key="2">
    <citation type="submission" date="2020-09" db="EMBL/GenBank/DDBJ databases">
        <authorList>
            <person name="Sun Q."/>
            <person name="Zhou Y."/>
        </authorList>
    </citation>
    <scope>NUCLEOTIDE SEQUENCE</scope>
    <source>
        <strain evidence="2">CGMCC 1.15082</strain>
    </source>
</reference>
<gene>
    <name evidence="2" type="ORF">GCM10011491_15390</name>
</gene>
<reference evidence="2" key="1">
    <citation type="journal article" date="2014" name="Int. J. Syst. Evol. Microbiol.">
        <title>Complete genome sequence of Corynebacterium casei LMG S-19264T (=DSM 44701T), isolated from a smear-ripened cheese.</title>
        <authorList>
            <consortium name="US DOE Joint Genome Institute (JGI-PGF)"/>
            <person name="Walter F."/>
            <person name="Albersmeier A."/>
            <person name="Kalinowski J."/>
            <person name="Ruckert C."/>
        </authorList>
    </citation>
    <scope>NUCLEOTIDE SEQUENCE</scope>
    <source>
        <strain evidence="2">CGMCC 1.15082</strain>
    </source>
</reference>
<dbReference type="Pfam" id="PF01850">
    <property type="entry name" value="PIN"/>
    <property type="match status" value="1"/>
</dbReference>
<name>A0A916WDG3_9HYPH</name>
<sequence length="142" mass="14951">MFLDASALVAVINREPGWEDLSKRLPDVQNACYVSPLVRYEAVLAVARAAAGAGGKTAKPRPGLLAKAREIVDTLLEDLGAEEIDITGSVGDQAIDAAMVYGKAVGHPADLNFGDCFAYACAKAYDIGLIYTGNDFTKTDLA</sequence>
<keyword evidence="3" id="KW-1185">Reference proteome</keyword>
<feature type="domain" description="PIN" evidence="1">
    <location>
        <begin position="1"/>
        <end position="140"/>
    </location>
</feature>
<evidence type="ECO:0000259" key="1">
    <source>
        <dbReference type="Pfam" id="PF01850"/>
    </source>
</evidence>
<dbReference type="EMBL" id="BMHH01000005">
    <property type="protein sequence ID" value="GGA88540.1"/>
    <property type="molecule type" value="Genomic_DNA"/>
</dbReference>
<protein>
    <submittedName>
        <fullName evidence="2">VapC ribonuclease R02377</fullName>
    </submittedName>
</protein>
<dbReference type="InterPro" id="IPR029060">
    <property type="entry name" value="PIN-like_dom_sf"/>
</dbReference>
<comment type="caution">
    <text evidence="2">The sequence shown here is derived from an EMBL/GenBank/DDBJ whole genome shotgun (WGS) entry which is preliminary data.</text>
</comment>
<dbReference type="AlphaFoldDB" id="A0A916WDG3"/>
<accession>A0A916WDG3</accession>
<proteinExistence type="predicted"/>
<evidence type="ECO:0000313" key="2">
    <source>
        <dbReference type="EMBL" id="GGA88540.1"/>
    </source>
</evidence>
<dbReference type="Gene3D" id="3.40.50.1010">
    <property type="entry name" value="5'-nuclease"/>
    <property type="match status" value="1"/>
</dbReference>
<dbReference type="Proteomes" id="UP000646478">
    <property type="component" value="Unassembled WGS sequence"/>
</dbReference>
<organism evidence="2 3">
    <name type="scientific">Brucella endophytica</name>
    <dbReference type="NCBI Taxonomy" id="1963359"/>
    <lineage>
        <taxon>Bacteria</taxon>
        <taxon>Pseudomonadati</taxon>
        <taxon>Pseudomonadota</taxon>
        <taxon>Alphaproteobacteria</taxon>
        <taxon>Hyphomicrobiales</taxon>
        <taxon>Brucellaceae</taxon>
        <taxon>Brucella/Ochrobactrum group</taxon>
        <taxon>Brucella</taxon>
    </lineage>
</organism>
<evidence type="ECO:0000313" key="3">
    <source>
        <dbReference type="Proteomes" id="UP000646478"/>
    </source>
</evidence>